<evidence type="ECO:0000313" key="3">
    <source>
        <dbReference type="Proteomes" id="UP000502421"/>
    </source>
</evidence>
<dbReference type="Proteomes" id="UP000502421">
    <property type="component" value="Chromosome"/>
</dbReference>
<reference evidence="1" key="2">
    <citation type="submission" date="2020-09" db="EMBL/GenBank/DDBJ databases">
        <authorList>
            <person name="Kittiwongwattana C."/>
        </authorList>
    </citation>
    <scope>NUCLEOTIDE SEQUENCE</scope>
    <source>
        <strain evidence="4">1303</strain>
        <strain evidence="1">1310</strain>
    </source>
</reference>
<protein>
    <submittedName>
        <fullName evidence="1">Uncharacterized protein</fullName>
    </submittedName>
</protein>
<dbReference type="EMBL" id="CP051205">
    <property type="protein sequence ID" value="QJB35500.1"/>
    <property type="molecule type" value="Genomic_DNA"/>
</dbReference>
<gene>
    <name evidence="2" type="ORF">HF324_31045</name>
    <name evidence="1" type="ORF">HF329_31025</name>
</gene>
<evidence type="ECO:0000313" key="2">
    <source>
        <dbReference type="EMBL" id="QJB42043.1"/>
    </source>
</evidence>
<name>A0AAE6ZPB0_9BACT</name>
<dbReference type="Proteomes" id="UP000503144">
    <property type="component" value="Chromosome"/>
</dbReference>
<sequence>MHQHYLLSQLEKLVRVDLKELILQQKQIDKNYFSFITNDVISQKREILSSFRQHFYGIDNQHQAVWYVQQHQHQLIMLLDQINTYLPQDTATSKDTPHQEATWENLIEIIHNNIRELLTFIERDFKRYLDTDFKIPDSTLLSEQTLIAGRADFISSEFKKYGIDEGLLSIILLPFENFMTVDYRNRPISYHQLFYLQDFERNLVQLLAYYKGDANITEKLKDMLHYLNFNNVCYFRYWADSIGADLRELQTTREKRDWLLLMKKKLNQKPVKPDIAFSKKNLPLQNQLDTWLSIEIDYQTEKETSISYDHLPDELRRWKDFKIKTPLSVAQLANLIKLFVDKRIFVNENKKEVLDFLAFFFSSTKQNNISPASLRKNFYNDDAGVSKIVRGLLIDMAHNS</sequence>
<evidence type="ECO:0000313" key="1">
    <source>
        <dbReference type="EMBL" id="QJB35500.1"/>
    </source>
</evidence>
<keyword evidence="4" id="KW-1185">Reference proteome</keyword>
<dbReference type="AlphaFoldDB" id="A0AAE6ZPB0"/>
<reference evidence="3" key="1">
    <citation type="submission" date="2020-04" db="EMBL/GenBank/DDBJ databases">
        <authorList>
            <person name="Kittiwongwattana C."/>
        </authorList>
    </citation>
    <scope>NUCLEOTIDE SEQUENCE [LARGE SCALE GENOMIC DNA]</scope>
    <source>
        <strain evidence="2 4">1303</strain>
        <strain evidence="3">1310</strain>
    </source>
</reference>
<organism evidence="1 3">
    <name type="scientific">Chitinophaga oryzae</name>
    <dbReference type="NCBI Taxonomy" id="2725414"/>
    <lineage>
        <taxon>Bacteria</taxon>
        <taxon>Pseudomonadati</taxon>
        <taxon>Bacteroidota</taxon>
        <taxon>Chitinophagia</taxon>
        <taxon>Chitinophagales</taxon>
        <taxon>Chitinophagaceae</taxon>
        <taxon>Chitinophaga</taxon>
    </lineage>
</organism>
<dbReference type="KEGG" id="coy:HF329_31025"/>
<accession>A0AAE6ZPB0</accession>
<proteinExistence type="predicted"/>
<evidence type="ECO:0000313" key="4">
    <source>
        <dbReference type="Proteomes" id="UP000503144"/>
    </source>
</evidence>
<dbReference type="EMBL" id="CP051204">
    <property type="protein sequence ID" value="QJB42043.1"/>
    <property type="molecule type" value="Genomic_DNA"/>
</dbReference>
<dbReference type="RefSeq" id="WP_168810621.1">
    <property type="nucleotide sequence ID" value="NZ_CP051204.2"/>
</dbReference>